<proteinExistence type="inferred from homology"/>
<dbReference type="FunCoup" id="C5KKH0">
    <property type="interactions" value="869"/>
</dbReference>
<keyword evidence="5" id="KW-0694">RNA-binding</keyword>
<dbReference type="RefSeq" id="XP_002783286.1">
    <property type="nucleotide sequence ID" value="XM_002783240.1"/>
</dbReference>
<evidence type="ECO:0000313" key="12">
    <source>
        <dbReference type="Proteomes" id="UP000007800"/>
    </source>
</evidence>
<evidence type="ECO:0000259" key="10">
    <source>
        <dbReference type="PROSITE" id="PS52002"/>
    </source>
</evidence>
<protein>
    <submittedName>
        <fullName evidence="11">U6 snRNA-associated protein, putative</fullName>
    </submittedName>
</protein>
<evidence type="ECO:0000313" key="11">
    <source>
        <dbReference type="EMBL" id="EER15082.1"/>
    </source>
</evidence>
<feature type="domain" description="Sm" evidence="10">
    <location>
        <begin position="46"/>
        <end position="126"/>
    </location>
</feature>
<evidence type="ECO:0000256" key="1">
    <source>
        <dbReference type="ARBA" id="ARBA00004123"/>
    </source>
</evidence>
<dbReference type="InterPro" id="IPR044641">
    <property type="entry name" value="Lsm7/SmG-like"/>
</dbReference>
<keyword evidence="4" id="KW-0747">Spliceosome</keyword>
<evidence type="ECO:0000256" key="8">
    <source>
        <dbReference type="ARBA" id="ARBA00023274"/>
    </source>
</evidence>
<dbReference type="PANTHER" id="PTHR10553">
    <property type="entry name" value="SMALL NUCLEAR RIBONUCLEOPROTEIN"/>
    <property type="match status" value="1"/>
</dbReference>
<dbReference type="GO" id="GO:0071004">
    <property type="term" value="C:U2-type prespliceosome"/>
    <property type="evidence" value="ECO:0007669"/>
    <property type="project" value="TreeGrafter"/>
</dbReference>
<reference evidence="11 12" key="1">
    <citation type="submission" date="2008-07" db="EMBL/GenBank/DDBJ databases">
        <authorList>
            <person name="El-Sayed N."/>
            <person name="Caler E."/>
            <person name="Inman J."/>
            <person name="Amedeo P."/>
            <person name="Hass B."/>
            <person name="Wortman J."/>
        </authorList>
    </citation>
    <scope>NUCLEOTIDE SEQUENCE [LARGE SCALE GENOMIC DNA]</scope>
    <source>
        <strain evidence="12">ATCC 50983 / TXsc</strain>
    </source>
</reference>
<feature type="region of interest" description="Disordered" evidence="9">
    <location>
        <begin position="1"/>
        <end position="46"/>
    </location>
</feature>
<dbReference type="GO" id="GO:1990726">
    <property type="term" value="C:Lsm1-7-Pat1 complex"/>
    <property type="evidence" value="ECO:0007669"/>
    <property type="project" value="TreeGrafter"/>
</dbReference>
<dbReference type="SUPFAM" id="SSF50182">
    <property type="entry name" value="Sm-like ribonucleoproteins"/>
    <property type="match status" value="1"/>
</dbReference>
<feature type="compositionally biased region" description="Basic residues" evidence="9">
    <location>
        <begin position="1"/>
        <end position="28"/>
    </location>
</feature>
<evidence type="ECO:0000256" key="4">
    <source>
        <dbReference type="ARBA" id="ARBA00022728"/>
    </source>
</evidence>
<keyword evidence="12" id="KW-1185">Reference proteome</keyword>
<dbReference type="GO" id="GO:0000398">
    <property type="term" value="P:mRNA splicing, via spliceosome"/>
    <property type="evidence" value="ECO:0007669"/>
    <property type="project" value="InterPro"/>
</dbReference>
<dbReference type="EMBL" id="GG673688">
    <property type="protein sequence ID" value="EER15082.1"/>
    <property type="molecule type" value="Genomic_DNA"/>
</dbReference>
<dbReference type="OrthoDB" id="2146at2759"/>
<dbReference type="GO" id="GO:0005689">
    <property type="term" value="C:U12-type spliceosomal complex"/>
    <property type="evidence" value="ECO:0007669"/>
    <property type="project" value="TreeGrafter"/>
</dbReference>
<keyword evidence="3" id="KW-0507">mRNA processing</keyword>
<dbReference type="InterPro" id="IPR017132">
    <property type="entry name" value="Lsm7"/>
</dbReference>
<dbReference type="GeneID" id="9061965"/>
<dbReference type="GO" id="GO:0097526">
    <property type="term" value="C:spliceosomal tri-snRNP complex"/>
    <property type="evidence" value="ECO:0007669"/>
    <property type="project" value="TreeGrafter"/>
</dbReference>
<dbReference type="InParanoid" id="C5KKH0"/>
<feature type="compositionally biased region" description="Basic and acidic residues" evidence="9">
    <location>
        <begin position="29"/>
        <end position="41"/>
    </location>
</feature>
<keyword evidence="8" id="KW-0687">Ribonucleoprotein</keyword>
<dbReference type="Proteomes" id="UP000007800">
    <property type="component" value="Unassembled WGS sequence"/>
</dbReference>
<comment type="subcellular location">
    <subcellularLocation>
        <location evidence="1">Nucleus</location>
    </subcellularLocation>
</comment>
<evidence type="ECO:0000256" key="6">
    <source>
        <dbReference type="ARBA" id="ARBA00023187"/>
    </source>
</evidence>
<dbReference type="PROSITE" id="PS52002">
    <property type="entry name" value="SM"/>
    <property type="match status" value="1"/>
</dbReference>
<keyword evidence="6" id="KW-0508">mRNA splicing</keyword>
<dbReference type="GO" id="GO:0003723">
    <property type="term" value="F:RNA binding"/>
    <property type="evidence" value="ECO:0007669"/>
    <property type="project" value="UniProtKB-KW"/>
</dbReference>
<dbReference type="InterPro" id="IPR001163">
    <property type="entry name" value="Sm_dom_euk/arc"/>
</dbReference>
<gene>
    <name evidence="11" type="ORF">Pmar_PMAR023407</name>
</gene>
<evidence type="ECO:0000256" key="5">
    <source>
        <dbReference type="ARBA" id="ARBA00022884"/>
    </source>
</evidence>
<dbReference type="GO" id="GO:0000956">
    <property type="term" value="P:nuclear-transcribed mRNA catabolic process"/>
    <property type="evidence" value="ECO:0007669"/>
    <property type="project" value="InterPro"/>
</dbReference>
<accession>C5KKH0</accession>
<dbReference type="SMART" id="SM00651">
    <property type="entry name" value="Sm"/>
    <property type="match status" value="1"/>
</dbReference>
<dbReference type="PANTHER" id="PTHR10553:SF5">
    <property type="entry name" value="U6 SNRNA-ASSOCIATED SM-LIKE PROTEIN LSM7"/>
    <property type="match status" value="1"/>
</dbReference>
<dbReference type="CDD" id="cd01729">
    <property type="entry name" value="LSm7"/>
    <property type="match status" value="1"/>
</dbReference>
<dbReference type="InterPro" id="IPR010920">
    <property type="entry name" value="LSM_dom_sf"/>
</dbReference>
<dbReference type="InterPro" id="IPR047575">
    <property type="entry name" value="Sm"/>
</dbReference>
<name>C5KKH0_PERM5</name>
<evidence type="ECO:0000256" key="2">
    <source>
        <dbReference type="ARBA" id="ARBA00006850"/>
    </source>
</evidence>
<keyword evidence="7" id="KW-0539">Nucleus</keyword>
<dbReference type="AlphaFoldDB" id="C5KKH0"/>
<comment type="similarity">
    <text evidence="2">Belongs to the snRNP Sm proteins family.</text>
</comment>
<sequence length="139" mass="15184">MSEHHGKGKGYRGGKGKGSRGGSRAKHRADREDVDTGDHHRSSIRPSVIDLERLMHQRVTVKLTGGREVSGVLKGFDPVPNLVLDESIEYLRDPEDPYKLSGKTRNLGLLVARGTSVVLVCPSTGITEIDNPFTEVPTE</sequence>
<evidence type="ECO:0000256" key="9">
    <source>
        <dbReference type="SAM" id="MobiDB-lite"/>
    </source>
</evidence>
<evidence type="ECO:0000256" key="7">
    <source>
        <dbReference type="ARBA" id="ARBA00023242"/>
    </source>
</evidence>
<dbReference type="Gene3D" id="2.30.30.100">
    <property type="match status" value="1"/>
</dbReference>
<dbReference type="GO" id="GO:0005688">
    <property type="term" value="C:U6 snRNP"/>
    <property type="evidence" value="ECO:0007669"/>
    <property type="project" value="TreeGrafter"/>
</dbReference>
<evidence type="ECO:0000256" key="3">
    <source>
        <dbReference type="ARBA" id="ARBA00022664"/>
    </source>
</evidence>
<dbReference type="GO" id="GO:0071013">
    <property type="term" value="C:catalytic step 2 spliceosome"/>
    <property type="evidence" value="ECO:0007669"/>
    <property type="project" value="TreeGrafter"/>
</dbReference>
<dbReference type="Pfam" id="PF01423">
    <property type="entry name" value="LSM"/>
    <property type="match status" value="1"/>
</dbReference>
<organism evidence="12">
    <name type="scientific">Perkinsus marinus (strain ATCC 50983 / TXsc)</name>
    <dbReference type="NCBI Taxonomy" id="423536"/>
    <lineage>
        <taxon>Eukaryota</taxon>
        <taxon>Sar</taxon>
        <taxon>Alveolata</taxon>
        <taxon>Perkinsozoa</taxon>
        <taxon>Perkinsea</taxon>
        <taxon>Perkinsida</taxon>
        <taxon>Perkinsidae</taxon>
        <taxon>Perkinsus</taxon>
    </lineage>
</organism>